<evidence type="ECO:0000259" key="3">
    <source>
        <dbReference type="Pfam" id="PF17148"/>
    </source>
</evidence>
<dbReference type="GO" id="GO:0008237">
    <property type="term" value="F:metallopeptidase activity"/>
    <property type="evidence" value="ECO:0007669"/>
    <property type="project" value="UniProtKB-KW"/>
</dbReference>
<feature type="domain" description="EcxA zinc-binding" evidence="2">
    <location>
        <begin position="407"/>
        <end position="720"/>
    </location>
</feature>
<proteinExistence type="predicted"/>
<keyword evidence="1" id="KW-0732">Signal</keyword>
<name>A0A5C7FJL3_9BACT</name>
<keyword evidence="5" id="KW-1185">Reference proteome</keyword>
<dbReference type="PANTHER" id="PTHR38478:SF1">
    <property type="entry name" value="ZINC DEPENDENT METALLOPROTEASE DOMAIN LIPOPROTEIN"/>
    <property type="match status" value="1"/>
</dbReference>
<evidence type="ECO:0000259" key="2">
    <source>
        <dbReference type="Pfam" id="PF16313"/>
    </source>
</evidence>
<dbReference type="InterPro" id="IPR024079">
    <property type="entry name" value="MetalloPept_cat_dom_sf"/>
</dbReference>
<sequence>MKTVFLLLCSLTILPCTSVRAQKTTPKKPPAIEAKTEGLQKMDGYFDFWYSDDEGKIYLEVERMDEEFLYVNSLAAGLGSNDIGLDRNQLGNTRVVSFHRVGPKVLLKQRNLDYRAMSDNPDEVASVRDAFAQSTIAGFKVVAKTGDAVLIDLTPLLLSDAHGVVSKLKRSKQGNYKVDANRSAVYLDRTKNFPKNSEFEASLTFTGEATGRQLRSVTPTSGAFTLRMHHSFVELPDENYTPRTFDPRSGYYARSYADYATPIDQPLVKRFITRHRLEKKDPSAKMSEPVEPIVYYLDRGAPEPVKSALLEGASWWNQAYEAAGYKNAFQVKVLPEGADPMDVRYNVINWVHRSTRGWSYGSSVTDPRTGEIIKGHVLLGSLRVRQDFLLAQGLIPAYADGVTPDPRLEEMALARLRQLSAHEVGHTIGLAHNFAASTNDRASVMDYPHPYITLKNGEVDFSQAYAVGIGEWDKRAIMYGYTDFPEGTDESAALDQILNENDRLGLKYISDSDARPAGSMQPDAHLWENGTDPIEEMDRLMDLREHALNNFGMDNIPDGMPVSELEKVLVPVYLMHRYQVEALAKQIGGYHYTYAVKTKGQGNSVRPVAADRQKAAVDMLLKSMSPAALALNEKLLGLIPPSAMGYSRDRELFKTHNGGAFDPLAMAETAADNNLKFLLHHHRLARIAEQHALFPDFSDDDKSLSKYLEYAGERIHAQLKATGAGSYPNQVAQIVEKRYVAHLLQAAANTGASEQVRAAALGELLRLKNIFNDWKDPKGANGAHYVYLTQQIDQFITDPASVKITQAPALPDGSPIGCGGLH</sequence>
<evidence type="ECO:0000313" key="5">
    <source>
        <dbReference type="Proteomes" id="UP000321907"/>
    </source>
</evidence>
<dbReference type="Gene3D" id="3.40.390.10">
    <property type="entry name" value="Collagenase (Catalytic Domain)"/>
    <property type="match status" value="1"/>
</dbReference>
<dbReference type="InterPro" id="IPR033413">
    <property type="entry name" value="DUF5117"/>
</dbReference>
<protein>
    <submittedName>
        <fullName evidence="4">Zinc-dependent metalloprotease</fullName>
    </submittedName>
</protein>
<feature type="domain" description="DUF5117" evidence="3">
    <location>
        <begin position="89"/>
        <end position="280"/>
    </location>
</feature>
<organism evidence="4 5">
    <name type="scientific">Neolewinella aurantiaca</name>
    <dbReference type="NCBI Taxonomy" id="2602767"/>
    <lineage>
        <taxon>Bacteria</taxon>
        <taxon>Pseudomonadati</taxon>
        <taxon>Bacteroidota</taxon>
        <taxon>Saprospiria</taxon>
        <taxon>Saprospirales</taxon>
        <taxon>Lewinellaceae</taxon>
        <taxon>Neolewinella</taxon>
    </lineage>
</organism>
<evidence type="ECO:0000313" key="4">
    <source>
        <dbReference type="EMBL" id="TXF90023.1"/>
    </source>
</evidence>
<dbReference type="AlphaFoldDB" id="A0A5C7FJL3"/>
<dbReference type="Pfam" id="PF17148">
    <property type="entry name" value="DUF5117"/>
    <property type="match status" value="1"/>
</dbReference>
<dbReference type="Pfam" id="PF16313">
    <property type="entry name" value="DUF4953"/>
    <property type="match status" value="1"/>
</dbReference>
<dbReference type="CDD" id="cd04276">
    <property type="entry name" value="ZnMc_MMP_like_2"/>
    <property type="match status" value="1"/>
</dbReference>
<reference evidence="4 5" key="1">
    <citation type="submission" date="2019-08" db="EMBL/GenBank/DDBJ databases">
        <title>Lewinella sp. strain SSH13 Genome sequencing and assembly.</title>
        <authorList>
            <person name="Kim I."/>
        </authorList>
    </citation>
    <scope>NUCLEOTIDE SEQUENCE [LARGE SCALE GENOMIC DNA]</scope>
    <source>
        <strain evidence="4 5">SSH13</strain>
    </source>
</reference>
<keyword evidence="4" id="KW-0378">Hydrolase</keyword>
<gene>
    <name evidence="4" type="ORF">FUA23_08640</name>
</gene>
<dbReference type="InterPro" id="IPR032534">
    <property type="entry name" value="EcxA_zinc-bd"/>
</dbReference>
<dbReference type="SUPFAM" id="SSF55486">
    <property type="entry name" value="Metalloproteases ('zincins'), catalytic domain"/>
    <property type="match status" value="1"/>
</dbReference>
<accession>A0A5C7FJL3</accession>
<dbReference type="InterPro" id="IPR034032">
    <property type="entry name" value="Zn_MMP-like_bac"/>
</dbReference>
<feature type="chain" id="PRO_5023032850" evidence="1">
    <location>
        <begin position="22"/>
        <end position="822"/>
    </location>
</feature>
<dbReference type="EMBL" id="VOXD01000010">
    <property type="protein sequence ID" value="TXF90023.1"/>
    <property type="molecule type" value="Genomic_DNA"/>
</dbReference>
<comment type="caution">
    <text evidence="4">The sequence shown here is derived from an EMBL/GenBank/DDBJ whole genome shotgun (WGS) entry which is preliminary data.</text>
</comment>
<keyword evidence="4" id="KW-0645">Protease</keyword>
<dbReference type="GO" id="GO:0006508">
    <property type="term" value="P:proteolysis"/>
    <property type="evidence" value="ECO:0007669"/>
    <property type="project" value="UniProtKB-KW"/>
</dbReference>
<evidence type="ECO:0000256" key="1">
    <source>
        <dbReference type="SAM" id="SignalP"/>
    </source>
</evidence>
<feature type="signal peptide" evidence="1">
    <location>
        <begin position="1"/>
        <end position="21"/>
    </location>
</feature>
<dbReference type="PANTHER" id="PTHR38478">
    <property type="entry name" value="PEPTIDASE M1A AND M12B"/>
    <property type="match status" value="1"/>
</dbReference>
<keyword evidence="4" id="KW-0482">Metalloprotease</keyword>
<dbReference type="Proteomes" id="UP000321907">
    <property type="component" value="Unassembled WGS sequence"/>
</dbReference>
<dbReference type="OrthoDB" id="9776599at2"/>